<gene>
    <name evidence="2" type="ORF">UQ64_26720</name>
</gene>
<dbReference type="Gene3D" id="3.90.550.10">
    <property type="entry name" value="Spore Coat Polysaccharide Biosynthesis Protein SpsA, Chain A"/>
    <property type="match status" value="1"/>
</dbReference>
<dbReference type="AlphaFoldDB" id="A0A0W1ASJ6"/>
<dbReference type="PANTHER" id="PTHR43685">
    <property type="entry name" value="GLYCOSYLTRANSFERASE"/>
    <property type="match status" value="1"/>
</dbReference>
<protein>
    <submittedName>
        <fullName evidence="2">Glycosyl transferase family 2</fullName>
    </submittedName>
</protein>
<evidence type="ECO:0000313" key="2">
    <source>
        <dbReference type="EMBL" id="KTD84253.1"/>
    </source>
</evidence>
<dbReference type="Proteomes" id="UP000054709">
    <property type="component" value="Unassembled WGS sequence"/>
</dbReference>
<dbReference type="Pfam" id="PF00535">
    <property type="entry name" value="Glycos_transf_2"/>
    <property type="match status" value="1"/>
</dbReference>
<comment type="caution">
    <text evidence="2">The sequence shown here is derived from an EMBL/GenBank/DDBJ whole genome shotgun (WGS) entry which is preliminary data.</text>
</comment>
<keyword evidence="2" id="KW-0808">Transferase</keyword>
<dbReference type="PANTHER" id="PTHR43685:SF2">
    <property type="entry name" value="GLYCOSYLTRANSFERASE 2-LIKE DOMAIN-CONTAINING PROTEIN"/>
    <property type="match status" value="1"/>
</dbReference>
<keyword evidence="3" id="KW-1185">Reference proteome</keyword>
<accession>A0A0W1ASJ6</accession>
<proteinExistence type="predicted"/>
<organism evidence="2 3">
    <name type="scientific">Paenibacillus etheri</name>
    <dbReference type="NCBI Taxonomy" id="1306852"/>
    <lineage>
        <taxon>Bacteria</taxon>
        <taxon>Bacillati</taxon>
        <taxon>Bacillota</taxon>
        <taxon>Bacilli</taxon>
        <taxon>Bacillales</taxon>
        <taxon>Paenibacillaceae</taxon>
        <taxon>Paenibacillus</taxon>
    </lineage>
</organism>
<dbReference type="EMBL" id="LCZJ02000037">
    <property type="protein sequence ID" value="KTD84253.1"/>
    <property type="molecule type" value="Genomic_DNA"/>
</dbReference>
<evidence type="ECO:0000313" key="3">
    <source>
        <dbReference type="Proteomes" id="UP000054709"/>
    </source>
</evidence>
<name>A0A0W1ASJ6_9BACL</name>
<feature type="domain" description="Glycosyltransferase 2-like" evidence="1">
    <location>
        <begin position="1"/>
        <end position="126"/>
    </location>
</feature>
<dbReference type="InterPro" id="IPR001173">
    <property type="entry name" value="Glyco_trans_2-like"/>
</dbReference>
<dbReference type="GO" id="GO:0016740">
    <property type="term" value="F:transferase activity"/>
    <property type="evidence" value="ECO:0007669"/>
    <property type="project" value="UniProtKB-KW"/>
</dbReference>
<reference evidence="2 3" key="1">
    <citation type="journal article" date="2015" name="Int. Biodeterior. Biodegradation">
        <title>Physiological and genetic screening methods for the isolation of methyl tert-butyl ether-degrading bacteria for bioremediation purposes.</title>
        <authorList>
            <person name="Guisado I.M."/>
            <person name="Purswani J."/>
            <person name="Gonzalez Lopez J."/>
            <person name="Pozo C."/>
        </authorList>
    </citation>
    <scope>NUCLEOTIDE SEQUENCE [LARGE SCALE GENOMIC DNA]</scope>
    <source>
        <strain evidence="2 3">SH7</strain>
    </source>
</reference>
<evidence type="ECO:0000259" key="1">
    <source>
        <dbReference type="Pfam" id="PF00535"/>
    </source>
</evidence>
<dbReference type="InterPro" id="IPR050834">
    <property type="entry name" value="Glycosyltransf_2"/>
</dbReference>
<dbReference type="InterPro" id="IPR029044">
    <property type="entry name" value="Nucleotide-diphossugar_trans"/>
</dbReference>
<sequence>MPCYNDGEYIEQAINSVRSQTYNNIELIIIDDGSTDPNTIITLNKFNNTDIILLRTDNTRPAAARNAGIAHATGKYIMPVDADDIIEPTYIEKAVKIIESNKKIGVVYCYADLFGDRTGRWSLPNYSLDAMLLDNVVFVTSLFYKEDWEKVGGFKTTMYHGMEDYDFWLSIIELDKEIYQIPEVLFNYRIKPKSRTTEFMSNAEIVKQTYRSIYNQHPKLYEQYTNEYAVILRDALIEQIFLNRALQEGIAILDKLKSIPLLKLIIKKYIMKR</sequence>
<dbReference type="SUPFAM" id="SSF53448">
    <property type="entry name" value="Nucleotide-diphospho-sugar transferases"/>
    <property type="match status" value="1"/>
</dbReference>